<keyword evidence="4 5" id="KW-0472">Membrane</keyword>
<organism evidence="6 7">
    <name type="scientific">Roseivirga seohaensis subsp. aquiponti</name>
    <dbReference type="NCBI Taxonomy" id="1566026"/>
    <lineage>
        <taxon>Bacteria</taxon>
        <taxon>Pseudomonadati</taxon>
        <taxon>Bacteroidota</taxon>
        <taxon>Cytophagia</taxon>
        <taxon>Cytophagales</taxon>
        <taxon>Roseivirgaceae</taxon>
        <taxon>Roseivirga</taxon>
    </lineage>
</organism>
<sequence length="176" mass="19349">MKTLDIILLIPLVFGAVMGFRKGLLLEIIGILAFVLAIIGGFKLMEIGISYLQEHIEGMDHLLPFISFLVIFLAIILLVNMIGKLMKKVVDMTLLGGVDKFAGAIVGIAKWAIGLSILLWLTNNFGIELPGQDEDLILYPYLVKLGPNLIEALNVVLPFAEEMLDSIKEMVSPQIT</sequence>
<feature type="transmembrane region" description="Helical" evidence="5">
    <location>
        <begin position="62"/>
        <end position="82"/>
    </location>
</feature>
<dbReference type="RefSeq" id="WP_071426692.1">
    <property type="nucleotide sequence ID" value="NZ_JSVA01000004.1"/>
</dbReference>
<proteinExistence type="predicted"/>
<dbReference type="EMBL" id="JSVA01000004">
    <property type="protein sequence ID" value="KOF04057.1"/>
    <property type="molecule type" value="Genomic_DNA"/>
</dbReference>
<feature type="transmembrane region" description="Helical" evidence="5">
    <location>
        <begin position="102"/>
        <end position="121"/>
    </location>
</feature>
<dbReference type="PATRIC" id="fig|1566026.4.peg.2459"/>
<keyword evidence="2 5" id="KW-0812">Transmembrane</keyword>
<accession>A0A0L8APG1</accession>
<feature type="transmembrane region" description="Helical" evidence="5">
    <location>
        <begin position="25"/>
        <end position="42"/>
    </location>
</feature>
<keyword evidence="3 5" id="KW-1133">Transmembrane helix</keyword>
<evidence type="ECO:0000256" key="1">
    <source>
        <dbReference type="ARBA" id="ARBA00004141"/>
    </source>
</evidence>
<evidence type="ECO:0000256" key="3">
    <source>
        <dbReference type="ARBA" id="ARBA00022989"/>
    </source>
</evidence>
<comment type="subcellular location">
    <subcellularLocation>
        <location evidence="1">Membrane</location>
        <topology evidence="1">Multi-pass membrane protein</topology>
    </subcellularLocation>
</comment>
<name>A0A0L8APG1_9BACT</name>
<dbReference type="GO" id="GO:0016020">
    <property type="term" value="C:membrane"/>
    <property type="evidence" value="ECO:0007669"/>
    <property type="project" value="UniProtKB-SubCell"/>
</dbReference>
<evidence type="ECO:0000313" key="6">
    <source>
        <dbReference type="EMBL" id="KOF04057.1"/>
    </source>
</evidence>
<keyword evidence="7" id="KW-1185">Reference proteome</keyword>
<evidence type="ECO:0000256" key="2">
    <source>
        <dbReference type="ARBA" id="ARBA00022692"/>
    </source>
</evidence>
<reference evidence="7" key="1">
    <citation type="submission" date="2014-11" db="EMBL/GenBank/DDBJ databases">
        <title>Genome sequencing of Roseivirga sp. D-25.</title>
        <authorList>
            <person name="Selvaratnam C."/>
            <person name="Thevarajoo S."/>
            <person name="Goh K.M."/>
            <person name="Eee R."/>
            <person name="Chan K.-G."/>
            <person name="Chong C.S."/>
        </authorList>
    </citation>
    <scope>NUCLEOTIDE SEQUENCE [LARGE SCALE GENOMIC DNA]</scope>
    <source>
        <strain evidence="7">D-25</strain>
    </source>
</reference>
<comment type="caution">
    <text evidence="6">The sequence shown here is derived from an EMBL/GenBank/DDBJ whole genome shotgun (WGS) entry which is preliminary data.</text>
</comment>
<gene>
    <name evidence="6" type="ORF">OB69_03440</name>
</gene>
<evidence type="ECO:0000313" key="7">
    <source>
        <dbReference type="Proteomes" id="UP000036908"/>
    </source>
</evidence>
<dbReference type="GO" id="GO:0009403">
    <property type="term" value="P:toxin biosynthetic process"/>
    <property type="evidence" value="ECO:0007669"/>
    <property type="project" value="InterPro"/>
</dbReference>
<evidence type="ECO:0000256" key="4">
    <source>
        <dbReference type="ARBA" id="ARBA00023136"/>
    </source>
</evidence>
<dbReference type="Proteomes" id="UP000036908">
    <property type="component" value="Unassembled WGS sequence"/>
</dbReference>
<dbReference type="Pfam" id="PF02674">
    <property type="entry name" value="Colicin_V"/>
    <property type="match status" value="1"/>
</dbReference>
<dbReference type="AlphaFoldDB" id="A0A0L8APG1"/>
<dbReference type="InterPro" id="IPR003825">
    <property type="entry name" value="Colicin-V_CvpA"/>
</dbReference>
<dbReference type="PANTHER" id="PTHR37306">
    <property type="entry name" value="COLICIN V PRODUCTION PROTEIN"/>
    <property type="match status" value="1"/>
</dbReference>
<dbReference type="PANTHER" id="PTHR37306:SF1">
    <property type="entry name" value="COLICIN V PRODUCTION PROTEIN"/>
    <property type="match status" value="1"/>
</dbReference>
<protein>
    <submittedName>
        <fullName evidence="6">Colicin v production protein</fullName>
    </submittedName>
</protein>
<dbReference type="OrthoDB" id="9799585at2"/>
<evidence type="ECO:0000256" key="5">
    <source>
        <dbReference type="SAM" id="Phobius"/>
    </source>
</evidence>